<sequence>MNCTRLLYFSILLVFSFCKAQVKLGGVIITEEGRALGDVSIFQNGILKSYSNSEGIFSIEAEAESEITFLKTGYDVIRINITSNHIQNFKVILRTSVHLIPEVEISQIKISGNLKKDVLQFKSNDKIKKLQDDIGLPKSPEKPRERPPELMKDVIIPLLGANICLEDVYKVVSGDSKRMKRLYQYQDLQSDVQWLESNISSQYFTDIGIPIQRVHEFLEFSLVIDQNIKPAMKENNTSKILLSLEMTGVKFKNRLRLQKKSI</sequence>
<accession>A0ABR4UMQ7</accession>
<organism evidence="1 2">
    <name type="scientific">Chryseobacterium vrystaatense</name>
    <dbReference type="NCBI Taxonomy" id="307480"/>
    <lineage>
        <taxon>Bacteria</taxon>
        <taxon>Pseudomonadati</taxon>
        <taxon>Bacteroidota</taxon>
        <taxon>Flavobacteriia</taxon>
        <taxon>Flavobacteriales</taxon>
        <taxon>Weeksellaceae</taxon>
        <taxon>Chryseobacterium group</taxon>
        <taxon>Chryseobacterium</taxon>
    </lineage>
</organism>
<dbReference type="EMBL" id="JPRI01000003">
    <property type="protein sequence ID" value="KFF26264.1"/>
    <property type="molecule type" value="Genomic_DNA"/>
</dbReference>
<proteinExistence type="predicted"/>
<evidence type="ECO:0000313" key="1">
    <source>
        <dbReference type="EMBL" id="KFF26264.1"/>
    </source>
</evidence>
<comment type="caution">
    <text evidence="1">The sequence shown here is derived from an EMBL/GenBank/DDBJ whole genome shotgun (WGS) entry which is preliminary data.</text>
</comment>
<protein>
    <recommendedName>
        <fullName evidence="3">CarboxypepD_reg-like domain-containing protein</fullName>
    </recommendedName>
</protein>
<dbReference type="RefSeq" id="WP_034743222.1">
    <property type="nucleotide sequence ID" value="NZ_JPRI01000003.1"/>
</dbReference>
<reference evidence="1 2" key="1">
    <citation type="submission" date="2014-07" db="EMBL/GenBank/DDBJ databases">
        <title>Genome of Chryseobacterium vrystaatense LMG 22846.</title>
        <authorList>
            <person name="Pipes S.E."/>
            <person name="Stropko S.J."/>
            <person name="Newman J.D."/>
        </authorList>
    </citation>
    <scope>NUCLEOTIDE SEQUENCE [LARGE SCALE GENOMIC DNA]</scope>
    <source>
        <strain evidence="1 2">LMG 22846</strain>
    </source>
</reference>
<evidence type="ECO:0000313" key="2">
    <source>
        <dbReference type="Proteomes" id="UP000028719"/>
    </source>
</evidence>
<name>A0ABR4UMQ7_9FLAO</name>
<gene>
    <name evidence="1" type="ORF">IW16_10360</name>
</gene>
<evidence type="ECO:0008006" key="3">
    <source>
        <dbReference type="Google" id="ProtNLM"/>
    </source>
</evidence>
<keyword evidence="2" id="KW-1185">Reference proteome</keyword>
<dbReference type="Proteomes" id="UP000028719">
    <property type="component" value="Unassembled WGS sequence"/>
</dbReference>